<feature type="transmembrane region" description="Helical" evidence="2">
    <location>
        <begin position="748"/>
        <end position="770"/>
    </location>
</feature>
<accession>A0A0G4GXH2</accession>
<feature type="region of interest" description="Disordered" evidence="1">
    <location>
        <begin position="841"/>
        <end position="865"/>
    </location>
</feature>
<dbReference type="VEuPathDB" id="CryptoDB:Cvel_23730"/>
<keyword evidence="2" id="KW-0472">Membrane</keyword>
<keyword evidence="2" id="KW-1133">Transmembrane helix</keyword>
<reference evidence="4" key="1">
    <citation type="submission" date="2014-11" db="EMBL/GenBank/DDBJ databases">
        <authorList>
            <person name="Otto D Thomas"/>
            <person name="Naeem Raeece"/>
        </authorList>
    </citation>
    <scope>NUCLEOTIDE SEQUENCE</scope>
</reference>
<dbReference type="GO" id="GO:0019187">
    <property type="term" value="F:beta-1,4-mannosyltransferase activity"/>
    <property type="evidence" value="ECO:0007669"/>
    <property type="project" value="InterPro"/>
</dbReference>
<dbReference type="InterPro" id="IPR027389">
    <property type="entry name" value="B_mannosylTrfase_Bre-3/Egh"/>
</dbReference>
<feature type="compositionally biased region" description="Low complexity" evidence="1">
    <location>
        <begin position="398"/>
        <end position="415"/>
    </location>
</feature>
<evidence type="ECO:0000256" key="2">
    <source>
        <dbReference type="SAM" id="Phobius"/>
    </source>
</evidence>
<proteinExistence type="predicted"/>
<feature type="region of interest" description="Disordered" evidence="1">
    <location>
        <begin position="199"/>
        <end position="280"/>
    </location>
</feature>
<evidence type="ECO:0000259" key="3">
    <source>
        <dbReference type="Pfam" id="PF13632"/>
    </source>
</evidence>
<feature type="domain" description="Glycosyltransferase 2-like" evidence="3">
    <location>
        <begin position="578"/>
        <end position="754"/>
    </location>
</feature>
<feature type="transmembrane region" description="Helical" evidence="2">
    <location>
        <begin position="713"/>
        <end position="736"/>
    </location>
</feature>
<dbReference type="PANTHER" id="PTHR16779:SF1">
    <property type="entry name" value="BETA-1,4-MANNOSYLTRANSFERASE EGH"/>
    <property type="match status" value="1"/>
</dbReference>
<dbReference type="AlphaFoldDB" id="A0A0G4GXH2"/>
<organism evidence="4">
    <name type="scientific">Chromera velia CCMP2878</name>
    <dbReference type="NCBI Taxonomy" id="1169474"/>
    <lineage>
        <taxon>Eukaryota</taxon>
        <taxon>Sar</taxon>
        <taxon>Alveolata</taxon>
        <taxon>Colpodellida</taxon>
        <taxon>Chromeraceae</taxon>
        <taxon>Chromera</taxon>
    </lineage>
</organism>
<protein>
    <recommendedName>
        <fullName evidence="3">Glycosyltransferase 2-like domain-containing protein</fullName>
    </recommendedName>
</protein>
<name>A0A0G4GXH2_9ALVE</name>
<evidence type="ECO:0000256" key="1">
    <source>
        <dbReference type="SAM" id="MobiDB-lite"/>
    </source>
</evidence>
<gene>
    <name evidence="4" type="ORF">Cvel_23730</name>
</gene>
<keyword evidence="2" id="KW-0812">Transmembrane</keyword>
<dbReference type="Pfam" id="PF13632">
    <property type="entry name" value="Glyco_trans_2_3"/>
    <property type="match status" value="1"/>
</dbReference>
<dbReference type="GO" id="GO:0005737">
    <property type="term" value="C:cytoplasm"/>
    <property type="evidence" value="ECO:0007669"/>
    <property type="project" value="TreeGrafter"/>
</dbReference>
<feature type="region of interest" description="Disordered" evidence="1">
    <location>
        <begin position="298"/>
        <end position="432"/>
    </location>
</feature>
<dbReference type="EMBL" id="CDMZ01001636">
    <property type="protein sequence ID" value="CEM35494.1"/>
    <property type="molecule type" value="Genomic_DNA"/>
</dbReference>
<dbReference type="InterPro" id="IPR001173">
    <property type="entry name" value="Glyco_trans_2-like"/>
</dbReference>
<dbReference type="PANTHER" id="PTHR16779">
    <property type="entry name" value="BETA-1,4-MANNOSYLTRANSFERASE EGH"/>
    <property type="match status" value="1"/>
</dbReference>
<evidence type="ECO:0000313" key="4">
    <source>
        <dbReference type="EMBL" id="CEM35494.1"/>
    </source>
</evidence>
<sequence>MAFCFLSSRGMMCLDERGKCPLISHRRVEDIWKPSSSSSWTTRVLSLWEFSSWMYLAPSLLMGWCLYFWGFLNPLGMGPESPVECESVVRAFSLPPERGGGKRRLVFRVVTKGLTPRLVEEVCGHNFCVLEEFLELGVLFDPQMEIVTDCALPNFDSIKREGRRWGVGVRQIVVPSSYECPRGSKFKARALHYANVVSGSPSENTEEEKEKNQLQLVAHSPPSHSRQESDTVDLPVSVSATSSRDTVPLMKPAASSKEGEGGGGEGRASPRPESASSVDSNPAVAVAVIGGDCGGGTGATAEACDDADPEKRSEWGDYGVSLPAVPSGRGGGGTKGEGEPGVNTPNTPPSPVNPAEEDRESDSDPTLSACDPSTNKDTGGPTESPLFPHFPLKEDVTPLSLSSSSLPPLGLSSDSTAFQAGGGREGRETLSSSVEASPLLCVSDDDLIIHLDEETKLTGESLRGILSLYTRRFLRWEKQKEKKRKEQQKEEKQKHTCCWCAKRCARSGGQPRFSEKRDRAENEADEETGLLFHTGQTEVAEFDGGKKEEKEEGDLMGFDCCGQGIIVYGQEYSIEFLPTTMADSTRILDDYTRFRLFFTTAKAAVQGMKGSFIVVPARFEREGREKGEEGTTEGRRRWASFDVGPAASITEDAAFGLQLMEKGVPLEFIRGVMNEKSPFSLSDFVKQRARWISGLWKVALDSGSLRLSSRLPLLLAVSLYSLVPINLVFGHVVIVTTQILHSNAPPTWAALVFCTSMQAMAVWGYAFGAMQNFSLPRPFMKLPFVDRVEQVLRKAVLVLVCALLVDCWLLMEAAGTMYAFATWSSSTKKFHIVKKETAGMRKQRSRGEGEENEAQEGLENEKGCAALWGREGVGLSKEKST</sequence>